<comment type="caution">
    <text evidence="6">The sequence shown here is derived from an EMBL/GenBank/DDBJ whole genome shotgun (WGS) entry which is preliminary data.</text>
</comment>
<dbReference type="Pfam" id="PF12937">
    <property type="entry name" value="F-box-like"/>
    <property type="match status" value="1"/>
</dbReference>
<feature type="region of interest" description="Disordered" evidence="4">
    <location>
        <begin position="1"/>
        <end position="50"/>
    </location>
</feature>
<dbReference type="InterPro" id="IPR011047">
    <property type="entry name" value="Quinoprotein_ADH-like_sf"/>
</dbReference>
<dbReference type="InterPro" id="IPR015943">
    <property type="entry name" value="WD40/YVTN_repeat-like_dom_sf"/>
</dbReference>
<proteinExistence type="predicted"/>
<dbReference type="Pfam" id="PF00400">
    <property type="entry name" value="WD40"/>
    <property type="match status" value="3"/>
</dbReference>
<keyword evidence="7" id="KW-1185">Reference proteome</keyword>
<dbReference type="SMART" id="SM00256">
    <property type="entry name" value="FBOX"/>
    <property type="match status" value="1"/>
</dbReference>
<evidence type="ECO:0000256" key="3">
    <source>
        <dbReference type="PROSITE-ProRule" id="PRU00221"/>
    </source>
</evidence>
<keyword evidence="2" id="KW-0677">Repeat</keyword>
<dbReference type="SUPFAM" id="SSF50998">
    <property type="entry name" value="Quinoprotein alcohol dehydrogenase-like"/>
    <property type="match status" value="1"/>
</dbReference>
<sequence>MAFPSYPSLPPPPSPTPPPPASSPPAPDPPAAPPPSEPSAEAPHDAAEPYDEEAMFAIHVEHLALQQRARHEDELDEDARYRLHLLTRRARADDEPSPPAGAWFRVVAVDHAKGKRAEGQYFHFFAREAEAQLGRAVVDGMVAELRNLTSGEEGAVKLWRRSGGGAEGDAHGRWQPERRESRWRRGDRLQIVGEAREAAAARRVSLEEALSEEVAREVLSLLRPADAMAAAAVCVSWRRVLRDEAVWETLCRREAAARRRRGEGEGLEEWGEAGEPEGAWRRRAARAAADDAAVAARWRRGEAACVEDALRVHKDSVLAMQLHEGQLLSASADHTLAATPLAGLRAEASAAAARQARGFAPRRAAAFHGHAAAVLHLHADAGRVASCSSDGSVLLWSLDGGALLRRWPLRAYCVHLAAARLYCGGEGAEPLRAYDAASGAAVAAYADPTPPLGVTSSLQRSSELLAAGNTFSASQLRAWDLRTAALTHRFHLPGASKGARCVLLLADSILVGCANGSIVRCDLRSGRFAACLAHAECVNSLHLHHDQHTLISAADDCLVKLTDLRTLGTFSAHKLKRVVYSAVSDSERLYAGCDDGVIHCFDFSIQAKRTLERRDLHAAGGFTAAQQRALNEALQASRARQDSRFM</sequence>
<dbReference type="EMBL" id="JBGBPQ010000007">
    <property type="protein sequence ID" value="KAL1521301.1"/>
    <property type="molecule type" value="Genomic_DNA"/>
</dbReference>
<gene>
    <name evidence="6" type="ORF">AB1Y20_020970</name>
</gene>
<dbReference type="PANTHER" id="PTHR44019">
    <property type="entry name" value="WD REPEAT-CONTAINING PROTEIN 55"/>
    <property type="match status" value="1"/>
</dbReference>
<feature type="repeat" description="WD" evidence="3">
    <location>
        <begin position="367"/>
        <end position="406"/>
    </location>
</feature>
<name>A0AB34JHH5_PRYPA</name>
<evidence type="ECO:0000256" key="2">
    <source>
        <dbReference type="ARBA" id="ARBA00022737"/>
    </source>
</evidence>
<evidence type="ECO:0000313" key="6">
    <source>
        <dbReference type="EMBL" id="KAL1521301.1"/>
    </source>
</evidence>
<evidence type="ECO:0000313" key="7">
    <source>
        <dbReference type="Proteomes" id="UP001515480"/>
    </source>
</evidence>
<dbReference type="Gene3D" id="1.20.1280.50">
    <property type="match status" value="1"/>
</dbReference>
<dbReference type="InterPro" id="IPR001680">
    <property type="entry name" value="WD40_rpt"/>
</dbReference>
<dbReference type="InterPro" id="IPR050505">
    <property type="entry name" value="WDR55/POC1"/>
</dbReference>
<dbReference type="PANTHER" id="PTHR44019:SF8">
    <property type="entry name" value="POC1 CENTRIOLAR PROTEIN HOMOLOG"/>
    <property type="match status" value="1"/>
</dbReference>
<dbReference type="InterPro" id="IPR036047">
    <property type="entry name" value="F-box-like_dom_sf"/>
</dbReference>
<dbReference type="SMART" id="SM00320">
    <property type="entry name" value="WD40"/>
    <property type="match status" value="4"/>
</dbReference>
<protein>
    <recommendedName>
        <fullName evidence="5">F-box domain-containing protein</fullName>
    </recommendedName>
</protein>
<dbReference type="PROSITE" id="PS50181">
    <property type="entry name" value="FBOX"/>
    <property type="match status" value="1"/>
</dbReference>
<evidence type="ECO:0000256" key="1">
    <source>
        <dbReference type="ARBA" id="ARBA00022574"/>
    </source>
</evidence>
<feature type="domain" description="F-box" evidence="5">
    <location>
        <begin position="204"/>
        <end position="250"/>
    </location>
</feature>
<dbReference type="Gene3D" id="2.130.10.10">
    <property type="entry name" value="YVTN repeat-like/Quinoprotein amine dehydrogenase"/>
    <property type="match status" value="2"/>
</dbReference>
<feature type="compositionally biased region" description="Pro residues" evidence="4">
    <location>
        <begin position="7"/>
        <end position="37"/>
    </location>
</feature>
<organism evidence="6 7">
    <name type="scientific">Prymnesium parvum</name>
    <name type="common">Toxic golden alga</name>
    <dbReference type="NCBI Taxonomy" id="97485"/>
    <lineage>
        <taxon>Eukaryota</taxon>
        <taxon>Haptista</taxon>
        <taxon>Haptophyta</taxon>
        <taxon>Prymnesiophyceae</taxon>
        <taxon>Prymnesiales</taxon>
        <taxon>Prymnesiaceae</taxon>
        <taxon>Prymnesium</taxon>
    </lineage>
</organism>
<dbReference type="Proteomes" id="UP001515480">
    <property type="component" value="Unassembled WGS sequence"/>
</dbReference>
<evidence type="ECO:0000259" key="5">
    <source>
        <dbReference type="PROSITE" id="PS50181"/>
    </source>
</evidence>
<dbReference type="PROSITE" id="PS50082">
    <property type="entry name" value="WD_REPEATS_2"/>
    <property type="match status" value="1"/>
</dbReference>
<dbReference type="AlphaFoldDB" id="A0AB34JHH5"/>
<accession>A0AB34JHH5</accession>
<dbReference type="SUPFAM" id="SSF81383">
    <property type="entry name" value="F-box domain"/>
    <property type="match status" value="1"/>
</dbReference>
<keyword evidence="1 3" id="KW-0853">WD repeat</keyword>
<reference evidence="6 7" key="1">
    <citation type="journal article" date="2024" name="Science">
        <title>Giant polyketide synthase enzymes in the biosynthesis of giant marine polyether toxins.</title>
        <authorList>
            <person name="Fallon T.R."/>
            <person name="Shende V.V."/>
            <person name="Wierzbicki I.H."/>
            <person name="Pendleton A.L."/>
            <person name="Watervoot N.F."/>
            <person name="Auber R.P."/>
            <person name="Gonzalez D.J."/>
            <person name="Wisecaver J.H."/>
            <person name="Moore B.S."/>
        </authorList>
    </citation>
    <scope>NUCLEOTIDE SEQUENCE [LARGE SCALE GENOMIC DNA]</scope>
    <source>
        <strain evidence="6 7">12B1</strain>
    </source>
</reference>
<evidence type="ECO:0000256" key="4">
    <source>
        <dbReference type="SAM" id="MobiDB-lite"/>
    </source>
</evidence>
<dbReference type="InterPro" id="IPR001810">
    <property type="entry name" value="F-box_dom"/>
</dbReference>